<dbReference type="Gene3D" id="2.40.10.10">
    <property type="entry name" value="Trypsin-like serine proteases"/>
    <property type="match status" value="1"/>
</dbReference>
<dbReference type="GO" id="GO:0004252">
    <property type="term" value="F:serine-type endopeptidase activity"/>
    <property type="evidence" value="ECO:0007669"/>
    <property type="project" value="InterPro"/>
</dbReference>
<accession>A0A8J2R447</accession>
<dbReference type="SUPFAM" id="SSF50494">
    <property type="entry name" value="Trypsin-like serine proteases"/>
    <property type="match status" value="1"/>
</dbReference>
<evidence type="ECO:0000256" key="1">
    <source>
        <dbReference type="ARBA" id="ARBA00022670"/>
    </source>
</evidence>
<evidence type="ECO:0000259" key="7">
    <source>
        <dbReference type="PROSITE" id="PS50240"/>
    </source>
</evidence>
<evidence type="ECO:0000256" key="5">
    <source>
        <dbReference type="RuleBase" id="RU363034"/>
    </source>
</evidence>
<keyword evidence="4" id="KW-1015">Disulfide bond</keyword>
<dbReference type="PANTHER" id="PTHR24252">
    <property type="entry name" value="ACROSIN-RELATED"/>
    <property type="match status" value="1"/>
</dbReference>
<dbReference type="AlphaFoldDB" id="A0A8J2R447"/>
<sequence>MRWFLLLACVSICRGHTNSDSKLAAQGQEKGIIDWINSWLSTTSTTTFRPINDPPATCPTCQCGIARTRRRIVGGYETKKLEMPWVVPLMYNGRFYCGGSLINDLYVLTAAHCTSGFRKERMSVRFLEHDRSTPNETKTVDRKVAAIIRHMRYNPGNYDNDIAILKLDQRIDLSTALKRASEDSEEENDVGIRPGCLPVAGHSYSNRTAVVAGWGTTEEGGSVSSTLQAVKVPIISNEECRKTDYKNRITDNMLCAGEQEGGRDACQGDSGGPLHVIEEGTGKHSIVGVVSWGEGCARPNKPGVYSRVNRYLTWIKSNTRDACYCS</sequence>
<proteinExistence type="predicted"/>
<organism evidence="8 9">
    <name type="scientific">Danaus chrysippus</name>
    <name type="common">African queen</name>
    <dbReference type="NCBI Taxonomy" id="151541"/>
    <lineage>
        <taxon>Eukaryota</taxon>
        <taxon>Metazoa</taxon>
        <taxon>Ecdysozoa</taxon>
        <taxon>Arthropoda</taxon>
        <taxon>Hexapoda</taxon>
        <taxon>Insecta</taxon>
        <taxon>Pterygota</taxon>
        <taxon>Neoptera</taxon>
        <taxon>Endopterygota</taxon>
        <taxon>Lepidoptera</taxon>
        <taxon>Glossata</taxon>
        <taxon>Ditrysia</taxon>
        <taxon>Papilionoidea</taxon>
        <taxon>Nymphalidae</taxon>
        <taxon>Danainae</taxon>
        <taxon>Danaini</taxon>
        <taxon>Danaina</taxon>
        <taxon>Danaus</taxon>
        <taxon>Anosia</taxon>
    </lineage>
</organism>
<evidence type="ECO:0000256" key="6">
    <source>
        <dbReference type="SAM" id="SignalP"/>
    </source>
</evidence>
<dbReference type="InterPro" id="IPR001254">
    <property type="entry name" value="Trypsin_dom"/>
</dbReference>
<dbReference type="PROSITE" id="PS00135">
    <property type="entry name" value="TRYPSIN_SER"/>
    <property type="match status" value="1"/>
</dbReference>
<dbReference type="PANTHER" id="PTHR24252:SF18">
    <property type="entry name" value="OVOCHYMASE 1"/>
    <property type="match status" value="1"/>
</dbReference>
<keyword evidence="2 5" id="KW-0378">Hydrolase</keyword>
<dbReference type="EMBL" id="CAKASE010000079">
    <property type="protein sequence ID" value="CAG9579619.1"/>
    <property type="molecule type" value="Genomic_DNA"/>
</dbReference>
<evidence type="ECO:0000313" key="9">
    <source>
        <dbReference type="Proteomes" id="UP000789524"/>
    </source>
</evidence>
<dbReference type="InterPro" id="IPR001314">
    <property type="entry name" value="Peptidase_S1A"/>
</dbReference>
<protein>
    <submittedName>
        <fullName evidence="8">(African queen) hypothetical protein</fullName>
    </submittedName>
</protein>
<dbReference type="InterPro" id="IPR043504">
    <property type="entry name" value="Peptidase_S1_PA_chymotrypsin"/>
</dbReference>
<feature type="domain" description="Peptidase S1" evidence="7">
    <location>
        <begin position="72"/>
        <end position="320"/>
    </location>
</feature>
<feature type="chain" id="PRO_5035259346" evidence="6">
    <location>
        <begin position="16"/>
        <end position="326"/>
    </location>
</feature>
<dbReference type="OrthoDB" id="10012881at2759"/>
<evidence type="ECO:0000256" key="2">
    <source>
        <dbReference type="ARBA" id="ARBA00022801"/>
    </source>
</evidence>
<evidence type="ECO:0000256" key="4">
    <source>
        <dbReference type="ARBA" id="ARBA00023157"/>
    </source>
</evidence>
<dbReference type="Pfam" id="PF00089">
    <property type="entry name" value="Trypsin"/>
    <property type="match status" value="1"/>
</dbReference>
<evidence type="ECO:0000256" key="3">
    <source>
        <dbReference type="ARBA" id="ARBA00022825"/>
    </source>
</evidence>
<keyword evidence="3 5" id="KW-0720">Serine protease</keyword>
<dbReference type="CDD" id="cd00190">
    <property type="entry name" value="Tryp_SPc"/>
    <property type="match status" value="1"/>
</dbReference>
<feature type="signal peptide" evidence="6">
    <location>
        <begin position="1"/>
        <end position="15"/>
    </location>
</feature>
<dbReference type="PRINTS" id="PR00722">
    <property type="entry name" value="CHYMOTRYPSIN"/>
</dbReference>
<dbReference type="PROSITE" id="PS50240">
    <property type="entry name" value="TRYPSIN_DOM"/>
    <property type="match status" value="1"/>
</dbReference>
<dbReference type="SMART" id="SM00020">
    <property type="entry name" value="Tryp_SPc"/>
    <property type="match status" value="1"/>
</dbReference>
<dbReference type="InterPro" id="IPR018114">
    <property type="entry name" value="TRYPSIN_HIS"/>
</dbReference>
<dbReference type="PROSITE" id="PS00134">
    <property type="entry name" value="TRYPSIN_HIS"/>
    <property type="match status" value="1"/>
</dbReference>
<dbReference type="InterPro" id="IPR009003">
    <property type="entry name" value="Peptidase_S1_PA"/>
</dbReference>
<evidence type="ECO:0000313" key="8">
    <source>
        <dbReference type="EMBL" id="CAG9579619.1"/>
    </source>
</evidence>
<name>A0A8J2R447_9NEOP</name>
<dbReference type="FunFam" id="2.40.10.10:FF:000006">
    <property type="entry name" value="Serine proteinase stubble"/>
    <property type="match status" value="1"/>
</dbReference>
<gene>
    <name evidence="8" type="ORF">DCHRY22_LOCUS13216</name>
</gene>
<reference evidence="8" key="1">
    <citation type="submission" date="2021-09" db="EMBL/GenBank/DDBJ databases">
        <authorList>
            <person name="Martin H S."/>
        </authorList>
    </citation>
    <scope>NUCLEOTIDE SEQUENCE</scope>
</reference>
<dbReference type="InterPro" id="IPR033116">
    <property type="entry name" value="TRYPSIN_SER"/>
</dbReference>
<dbReference type="Proteomes" id="UP000789524">
    <property type="component" value="Unassembled WGS sequence"/>
</dbReference>
<comment type="caution">
    <text evidence="8">The sequence shown here is derived from an EMBL/GenBank/DDBJ whole genome shotgun (WGS) entry which is preliminary data.</text>
</comment>
<keyword evidence="1 5" id="KW-0645">Protease</keyword>
<keyword evidence="9" id="KW-1185">Reference proteome</keyword>
<dbReference type="GO" id="GO:0006508">
    <property type="term" value="P:proteolysis"/>
    <property type="evidence" value="ECO:0007669"/>
    <property type="project" value="UniProtKB-KW"/>
</dbReference>
<keyword evidence="6" id="KW-0732">Signal</keyword>